<dbReference type="AlphaFoldDB" id="A0AAV0L9M0"/>
<gene>
    <name evidence="2" type="ORF">LITE_LOCUS22397</name>
</gene>
<name>A0AAV0L9M0_9ROSI</name>
<feature type="transmembrane region" description="Helical" evidence="1">
    <location>
        <begin position="18"/>
        <end position="39"/>
    </location>
</feature>
<keyword evidence="1" id="KW-0812">Transmembrane</keyword>
<proteinExistence type="predicted"/>
<dbReference type="Proteomes" id="UP001154282">
    <property type="component" value="Unassembled WGS sequence"/>
</dbReference>
<evidence type="ECO:0008006" key="4">
    <source>
        <dbReference type="Google" id="ProtNLM"/>
    </source>
</evidence>
<keyword evidence="3" id="KW-1185">Reference proteome</keyword>
<organism evidence="2 3">
    <name type="scientific">Linum tenue</name>
    <dbReference type="NCBI Taxonomy" id="586396"/>
    <lineage>
        <taxon>Eukaryota</taxon>
        <taxon>Viridiplantae</taxon>
        <taxon>Streptophyta</taxon>
        <taxon>Embryophyta</taxon>
        <taxon>Tracheophyta</taxon>
        <taxon>Spermatophyta</taxon>
        <taxon>Magnoliopsida</taxon>
        <taxon>eudicotyledons</taxon>
        <taxon>Gunneridae</taxon>
        <taxon>Pentapetalae</taxon>
        <taxon>rosids</taxon>
        <taxon>fabids</taxon>
        <taxon>Malpighiales</taxon>
        <taxon>Linaceae</taxon>
        <taxon>Linum</taxon>
    </lineage>
</organism>
<keyword evidence="1" id="KW-1133">Transmembrane helix</keyword>
<accession>A0AAV0L9M0</accession>
<evidence type="ECO:0000313" key="2">
    <source>
        <dbReference type="EMBL" id="CAI0429986.1"/>
    </source>
</evidence>
<comment type="caution">
    <text evidence="2">The sequence shown here is derived from an EMBL/GenBank/DDBJ whole genome shotgun (WGS) entry which is preliminary data.</text>
</comment>
<evidence type="ECO:0000256" key="1">
    <source>
        <dbReference type="SAM" id="Phobius"/>
    </source>
</evidence>
<sequence>MCDTRIIMSTVTSTATPIVITALSLVAPLVIGSFGNWIVGHVSLLPRTNSMTIVVTPMTLGLSLLIAPFGTR</sequence>
<feature type="transmembrane region" description="Helical" evidence="1">
    <location>
        <begin position="51"/>
        <end position="70"/>
    </location>
</feature>
<reference evidence="2" key="1">
    <citation type="submission" date="2022-08" db="EMBL/GenBank/DDBJ databases">
        <authorList>
            <person name="Gutierrez-Valencia J."/>
        </authorList>
    </citation>
    <scope>NUCLEOTIDE SEQUENCE</scope>
</reference>
<protein>
    <recommendedName>
        <fullName evidence="4">Cytochrome-c oxidase</fullName>
    </recommendedName>
</protein>
<keyword evidence="1" id="KW-0472">Membrane</keyword>
<evidence type="ECO:0000313" key="3">
    <source>
        <dbReference type="Proteomes" id="UP001154282"/>
    </source>
</evidence>
<dbReference type="EMBL" id="CAMGYJ010000006">
    <property type="protein sequence ID" value="CAI0429986.1"/>
    <property type="molecule type" value="Genomic_DNA"/>
</dbReference>